<dbReference type="CDD" id="cd01392">
    <property type="entry name" value="HTH_LacI"/>
    <property type="match status" value="1"/>
</dbReference>
<dbReference type="GO" id="GO:0003677">
    <property type="term" value="F:DNA binding"/>
    <property type="evidence" value="ECO:0007669"/>
    <property type="project" value="UniProtKB-KW"/>
</dbReference>
<dbReference type="PROSITE" id="PS00356">
    <property type="entry name" value="HTH_LACI_1"/>
    <property type="match status" value="1"/>
</dbReference>
<evidence type="ECO:0000256" key="3">
    <source>
        <dbReference type="ARBA" id="ARBA00023163"/>
    </source>
</evidence>
<dbReference type="Pfam" id="PF00356">
    <property type="entry name" value="LacI"/>
    <property type="match status" value="1"/>
</dbReference>
<protein>
    <submittedName>
        <fullName evidence="5">LacI family DNA-binding transcriptional regulator</fullName>
    </submittedName>
</protein>
<dbReference type="SUPFAM" id="SSF53822">
    <property type="entry name" value="Periplasmic binding protein-like I"/>
    <property type="match status" value="1"/>
</dbReference>
<dbReference type="Proteomes" id="UP001597212">
    <property type="component" value="Unassembled WGS sequence"/>
</dbReference>
<name>A0ABW4CZ75_9LACO</name>
<dbReference type="PRINTS" id="PR00036">
    <property type="entry name" value="HTHLACI"/>
</dbReference>
<dbReference type="Gene3D" id="1.10.260.40">
    <property type="entry name" value="lambda repressor-like DNA-binding domains"/>
    <property type="match status" value="1"/>
</dbReference>
<keyword evidence="3" id="KW-0804">Transcription</keyword>
<feature type="domain" description="HTH lacI-type" evidence="4">
    <location>
        <begin position="5"/>
        <end position="59"/>
    </location>
</feature>
<dbReference type="CDD" id="cd06267">
    <property type="entry name" value="PBP1_LacI_sugar_binding-like"/>
    <property type="match status" value="1"/>
</dbReference>
<proteinExistence type="predicted"/>
<evidence type="ECO:0000256" key="1">
    <source>
        <dbReference type="ARBA" id="ARBA00023015"/>
    </source>
</evidence>
<keyword evidence="2 5" id="KW-0238">DNA-binding</keyword>
<accession>A0ABW4CZ75</accession>
<dbReference type="PANTHER" id="PTHR30146:SF150">
    <property type="entry name" value="ARABINOSE METABOLISM TRANSCRIPTIONAL REPRESSOR"/>
    <property type="match status" value="1"/>
</dbReference>
<evidence type="ECO:0000259" key="4">
    <source>
        <dbReference type="PROSITE" id="PS50932"/>
    </source>
</evidence>
<dbReference type="RefSeq" id="WP_125757079.1">
    <property type="nucleotide sequence ID" value="NZ_JBHTOK010000067.1"/>
</dbReference>
<reference evidence="6" key="1">
    <citation type="journal article" date="2019" name="Int. J. Syst. Evol. Microbiol.">
        <title>The Global Catalogue of Microorganisms (GCM) 10K type strain sequencing project: providing services to taxonomists for standard genome sequencing and annotation.</title>
        <authorList>
            <consortium name="The Broad Institute Genomics Platform"/>
            <consortium name="The Broad Institute Genome Sequencing Center for Infectious Disease"/>
            <person name="Wu L."/>
            <person name="Ma J."/>
        </authorList>
    </citation>
    <scope>NUCLEOTIDE SEQUENCE [LARGE SCALE GENOMIC DNA]</scope>
    <source>
        <strain evidence="6">CCM 8912</strain>
    </source>
</reference>
<dbReference type="Gene3D" id="3.40.50.2300">
    <property type="match status" value="2"/>
</dbReference>
<keyword evidence="6" id="KW-1185">Reference proteome</keyword>
<evidence type="ECO:0000256" key="2">
    <source>
        <dbReference type="ARBA" id="ARBA00023125"/>
    </source>
</evidence>
<gene>
    <name evidence="5" type="ORF">ACFQ5K_08360</name>
</gene>
<dbReference type="Pfam" id="PF13377">
    <property type="entry name" value="Peripla_BP_3"/>
    <property type="match status" value="1"/>
</dbReference>
<dbReference type="InterPro" id="IPR046335">
    <property type="entry name" value="LacI/GalR-like_sensor"/>
</dbReference>
<sequence length="360" mass="40052">MEPKITIKEIAKLAGVSVSTVSRVLNESPSVSDKKRAIVKKVIDDYNFQPSMVARSMISNKTHTIAVLLTDITNPYFTAQIEQIERYGREQGYSLLMFNTMTAGHSNSDNPAADEIKVFETIIEKQVDGVIILGGEIDREKVDQDYLKALNQLNDQVPVVIIGQPNPDCSCLFIERDEAMGARLITTHLLASGYHRIGFIGGEPGIKITTQRLTAFKQTMSIYAEVSNSDIELSDFYIQDGYSSMTTMLKTKPLPDAIVAINDRVGQGAIRALADQHLRVPEDIAIGSCDAFPDAEWMVPRMTTINQHNEVLARIAVQQLLHLINNEQLDSVQTHLPELIIRESCGAKLRHQQTEKSDNT</sequence>
<organism evidence="5 6">
    <name type="scientific">Lacticaseibacillus hegangensis</name>
    <dbReference type="NCBI Taxonomy" id="2486010"/>
    <lineage>
        <taxon>Bacteria</taxon>
        <taxon>Bacillati</taxon>
        <taxon>Bacillota</taxon>
        <taxon>Bacilli</taxon>
        <taxon>Lactobacillales</taxon>
        <taxon>Lactobacillaceae</taxon>
        <taxon>Lacticaseibacillus</taxon>
    </lineage>
</organism>
<comment type="caution">
    <text evidence="5">The sequence shown here is derived from an EMBL/GenBank/DDBJ whole genome shotgun (WGS) entry which is preliminary data.</text>
</comment>
<keyword evidence="1" id="KW-0805">Transcription regulation</keyword>
<dbReference type="InterPro" id="IPR010982">
    <property type="entry name" value="Lambda_DNA-bd_dom_sf"/>
</dbReference>
<dbReference type="EMBL" id="JBHTOK010000067">
    <property type="protein sequence ID" value="MFD1441383.1"/>
    <property type="molecule type" value="Genomic_DNA"/>
</dbReference>
<evidence type="ECO:0000313" key="6">
    <source>
        <dbReference type="Proteomes" id="UP001597212"/>
    </source>
</evidence>
<dbReference type="SUPFAM" id="SSF47413">
    <property type="entry name" value="lambda repressor-like DNA-binding domains"/>
    <property type="match status" value="1"/>
</dbReference>
<dbReference type="InterPro" id="IPR028082">
    <property type="entry name" value="Peripla_BP_I"/>
</dbReference>
<dbReference type="InterPro" id="IPR000843">
    <property type="entry name" value="HTH_LacI"/>
</dbReference>
<evidence type="ECO:0000313" key="5">
    <source>
        <dbReference type="EMBL" id="MFD1441383.1"/>
    </source>
</evidence>
<dbReference type="PANTHER" id="PTHR30146">
    <property type="entry name" value="LACI-RELATED TRANSCRIPTIONAL REPRESSOR"/>
    <property type="match status" value="1"/>
</dbReference>
<dbReference type="PROSITE" id="PS50932">
    <property type="entry name" value="HTH_LACI_2"/>
    <property type="match status" value="1"/>
</dbReference>
<dbReference type="SMART" id="SM00354">
    <property type="entry name" value="HTH_LACI"/>
    <property type="match status" value="1"/>
</dbReference>